<dbReference type="InterPro" id="IPR023631">
    <property type="entry name" value="Amidase_dom"/>
</dbReference>
<comment type="caution">
    <text evidence="3">The sequence shown here is derived from an EMBL/GenBank/DDBJ whole genome shotgun (WGS) entry which is preliminary data.</text>
</comment>
<gene>
    <name evidence="3" type="ORF">ATK23_2439</name>
</gene>
<organism evidence="3 4">
    <name type="scientific">Glutamicibacter mysorens</name>
    <dbReference type="NCBI Taxonomy" id="257984"/>
    <lineage>
        <taxon>Bacteria</taxon>
        <taxon>Bacillati</taxon>
        <taxon>Actinomycetota</taxon>
        <taxon>Actinomycetes</taxon>
        <taxon>Micrococcales</taxon>
        <taxon>Micrococcaceae</taxon>
        <taxon>Glutamicibacter</taxon>
    </lineage>
</organism>
<keyword evidence="4" id="KW-1185">Reference proteome</keyword>
<dbReference type="EMBL" id="PGEY01000001">
    <property type="protein sequence ID" value="PJJ45183.1"/>
    <property type="molecule type" value="Genomic_DNA"/>
</dbReference>
<dbReference type="InterPro" id="IPR000120">
    <property type="entry name" value="Amidase"/>
</dbReference>
<protein>
    <submittedName>
        <fullName evidence="3">Asp-tRNA(Asn)/Glu-tRNA(Gln) amidotransferase A subunit family amidase</fullName>
    </submittedName>
</protein>
<dbReference type="PANTHER" id="PTHR11895:SF151">
    <property type="entry name" value="GLUTAMYL-TRNA(GLN) AMIDOTRANSFERASE SUBUNIT A"/>
    <property type="match status" value="1"/>
</dbReference>
<dbReference type="InterPro" id="IPR036928">
    <property type="entry name" value="AS_sf"/>
</dbReference>
<proteinExistence type="predicted"/>
<evidence type="ECO:0000256" key="1">
    <source>
        <dbReference type="SAM" id="MobiDB-lite"/>
    </source>
</evidence>
<feature type="domain" description="Amidase" evidence="2">
    <location>
        <begin position="51"/>
        <end position="401"/>
    </location>
</feature>
<dbReference type="SUPFAM" id="SSF75304">
    <property type="entry name" value="Amidase signature (AS) enzymes"/>
    <property type="match status" value="1"/>
</dbReference>
<dbReference type="Proteomes" id="UP000229263">
    <property type="component" value="Unassembled WGS sequence"/>
</dbReference>
<accession>A0ABX4N0K1</accession>
<dbReference type="Pfam" id="PF01425">
    <property type="entry name" value="Amidase"/>
    <property type="match status" value="1"/>
</dbReference>
<evidence type="ECO:0000259" key="2">
    <source>
        <dbReference type="Pfam" id="PF01425"/>
    </source>
</evidence>
<sequence length="424" mass="44319">MTLYQPWPLRGLVSDLADGTRTAGSAFDQARARIGETEEFVKAWIDIEGTASQEAAGPLHGVPLGVKDIIDVRGYSTRCGSQLHANIAPAQQDASIVRRWSEAGALPLGKTVTTEFAYFAPGPTRNPAAPGHTPGGSSSGSAAAVASGQVPIAIGSQTAGSVTRPASYCGVASLVMSQGRFATDGIVGLSPAFDSHGIFTATVDDLALAWSAISGEQDQAGKQLRAPRVAWWSAKNLNVVDEQMTAALRRTREIIEEAGGTIEELGNEQLVTELIDLHRIVMAVEAARERVFEAAHPGGLSLQFAELLRNGRMYAAGRYTSALERIKRAQTAMDEVFKEFDVIIGPAAPGAAPEGIDATGDPVLSRPWQAMALPVVTVPGLRSSAGLPLGLQVIGAPNGESAAISSALWLEKVIARAAAPTGAR</sequence>
<dbReference type="PANTHER" id="PTHR11895">
    <property type="entry name" value="TRANSAMIDASE"/>
    <property type="match status" value="1"/>
</dbReference>
<feature type="region of interest" description="Disordered" evidence="1">
    <location>
        <begin position="123"/>
        <end position="142"/>
    </location>
</feature>
<evidence type="ECO:0000313" key="3">
    <source>
        <dbReference type="EMBL" id="PJJ45183.1"/>
    </source>
</evidence>
<evidence type="ECO:0000313" key="4">
    <source>
        <dbReference type="Proteomes" id="UP000229263"/>
    </source>
</evidence>
<name>A0ABX4N0K1_9MICC</name>
<dbReference type="RefSeq" id="WP_066142356.1">
    <property type="nucleotide sequence ID" value="NZ_PGEY01000001.1"/>
</dbReference>
<dbReference type="Gene3D" id="3.90.1300.10">
    <property type="entry name" value="Amidase signature (AS) domain"/>
    <property type="match status" value="1"/>
</dbReference>
<reference evidence="3 4" key="1">
    <citation type="submission" date="2017-11" db="EMBL/GenBank/DDBJ databases">
        <title>Sequencing the genomes of 1000 actinobacteria strains.</title>
        <authorList>
            <person name="Klenk H.-P."/>
        </authorList>
    </citation>
    <scope>NUCLEOTIDE SEQUENCE [LARGE SCALE GENOMIC DNA]</scope>
    <source>
        <strain evidence="3 4">DSM 12798</strain>
    </source>
</reference>